<dbReference type="InterPro" id="IPR010809">
    <property type="entry name" value="FliD_C"/>
</dbReference>
<name>A0ABU5LBM9_9GAMM</name>
<keyword evidence="5 7" id="KW-0975">Bacterial flagellum</keyword>
<evidence type="ECO:0000256" key="1">
    <source>
        <dbReference type="ARBA" id="ARBA00009764"/>
    </source>
</evidence>
<sequence length="428" mass="45990">MNLGMEPSQWAEMLATNSIAAMKARLSSQQKRVGAEQTALSALKTALDAFRTTLKEFGSKGEVVSNAATANLEGYVTLKADGSASKGLYEINVTETAAAQQNAFENLTDDVVKGASGMLSVSVGGKSLDLDVTNINSMAELRDAINRHADNPGVTASLMKVNGENRLTMGSEETGVANSFTVSVVGDAAFKQAMENGSVISAARDAEIKVGNLTINSSSNTFRDLIPGVEISVVQKTDPARPLIISVGNDETKTKEQAQKFVDAWNTLTDKLDELTRSGGEKAQAGALAGDSSLRVLEQQMTSLLRKSVNGNSLADFGIELDKKGKLTLDSETFLEAVNDNPQVLNTLFGGTDGLVKQLDKGLNSFLSVTGSIKSRQDSLDRQTSQLSSKEIQIQARYDTYYNRYLKEFTRVQSAMQEMENTMAQFFG</sequence>
<keyword evidence="4" id="KW-0175">Coiled coil</keyword>
<evidence type="ECO:0000256" key="6">
    <source>
        <dbReference type="ARBA" id="ARBA00025175"/>
    </source>
</evidence>
<comment type="caution">
    <text evidence="10">The sequence shown here is derived from an EMBL/GenBank/DDBJ whole genome shotgun (WGS) entry which is preliminary data.</text>
</comment>
<accession>A0ABU5LBM9</accession>
<evidence type="ECO:0000256" key="5">
    <source>
        <dbReference type="ARBA" id="ARBA00023143"/>
    </source>
</evidence>
<dbReference type="Proteomes" id="UP001288620">
    <property type="component" value="Unassembled WGS sequence"/>
</dbReference>
<dbReference type="Pfam" id="PF02465">
    <property type="entry name" value="FliD_N"/>
    <property type="match status" value="1"/>
</dbReference>
<keyword evidence="7" id="KW-0964">Secreted</keyword>
<dbReference type="Pfam" id="PF07195">
    <property type="entry name" value="FliD_C"/>
    <property type="match status" value="1"/>
</dbReference>
<dbReference type="InterPro" id="IPR040026">
    <property type="entry name" value="FliD"/>
</dbReference>
<keyword evidence="11" id="KW-1185">Reference proteome</keyword>
<evidence type="ECO:0000256" key="7">
    <source>
        <dbReference type="RuleBase" id="RU362066"/>
    </source>
</evidence>
<feature type="domain" description="Flagellar hook-associated protein 2 N-terminal" evidence="8">
    <location>
        <begin position="14"/>
        <end position="100"/>
    </location>
</feature>
<comment type="function">
    <text evidence="6">Required for the morphogenesis and for the elongation of the flagellar filament by facilitating polymerization of the flagellin monomers at the tip of growing filament. Forms a capping structure, which prevents flagellin subunits (transported through the central channel of the flagellum) from leaking out without polymerization at the distal end.</text>
</comment>
<gene>
    <name evidence="10" type="primary">fliD</name>
    <name evidence="10" type="ORF">N4G40_03510</name>
</gene>
<evidence type="ECO:0000256" key="3">
    <source>
        <dbReference type="ARBA" id="ARBA00016246"/>
    </source>
</evidence>
<keyword evidence="10" id="KW-0969">Cilium</keyword>
<proteinExistence type="inferred from homology"/>
<evidence type="ECO:0000259" key="9">
    <source>
        <dbReference type="Pfam" id="PF07195"/>
    </source>
</evidence>
<dbReference type="PANTHER" id="PTHR30288">
    <property type="entry name" value="FLAGELLAR CAP/ASSEMBLY PROTEIN FLID"/>
    <property type="match status" value="1"/>
</dbReference>
<evidence type="ECO:0000313" key="10">
    <source>
        <dbReference type="EMBL" id="MDZ7277351.1"/>
    </source>
</evidence>
<keyword evidence="10" id="KW-0282">Flagellum</keyword>
<protein>
    <recommendedName>
        <fullName evidence="3 7">Flagellar hook-associated protein 2</fullName>
        <shortName evidence="7">HAP2</shortName>
    </recommendedName>
    <alternativeName>
        <fullName evidence="7">Flagellar cap protein</fullName>
    </alternativeName>
</protein>
<organism evidence="10 11">
    <name type="scientific">Pantoea eucrina</name>
    <dbReference type="NCBI Taxonomy" id="472693"/>
    <lineage>
        <taxon>Bacteria</taxon>
        <taxon>Pseudomonadati</taxon>
        <taxon>Pseudomonadota</taxon>
        <taxon>Gammaproteobacteria</taxon>
        <taxon>Enterobacterales</taxon>
        <taxon>Erwiniaceae</taxon>
        <taxon>Pantoea</taxon>
    </lineage>
</organism>
<evidence type="ECO:0000256" key="2">
    <source>
        <dbReference type="ARBA" id="ARBA00011255"/>
    </source>
</evidence>
<reference evidence="11" key="1">
    <citation type="submission" date="2023-07" db="EMBL/GenBank/DDBJ databases">
        <title>Structural and functional analysis of rice phyllospheric bacteria for their antimicrobial properties and defense elicitation against blast disease.</title>
        <authorList>
            <person name="Sahu K.P."/>
            <person name="Asharani P."/>
            <person name="Kumar M."/>
            <person name="Reddy B."/>
            <person name="Kumar A."/>
        </authorList>
    </citation>
    <scope>NUCLEOTIDE SEQUENCE [LARGE SCALE GENOMIC DNA]</scope>
    <source>
        <strain evidence="11">OsEp_Plm_30P10</strain>
    </source>
</reference>
<comment type="subcellular location">
    <subcellularLocation>
        <location evidence="7">Secreted</location>
    </subcellularLocation>
    <subcellularLocation>
        <location evidence="7">Bacterial flagellum</location>
    </subcellularLocation>
</comment>
<dbReference type="RefSeq" id="WP_322541468.1">
    <property type="nucleotide sequence ID" value="NZ_JAOBTT010000001.1"/>
</dbReference>
<evidence type="ECO:0000259" key="8">
    <source>
        <dbReference type="Pfam" id="PF02465"/>
    </source>
</evidence>
<evidence type="ECO:0000256" key="4">
    <source>
        <dbReference type="ARBA" id="ARBA00023054"/>
    </source>
</evidence>
<keyword evidence="10" id="KW-0966">Cell projection</keyword>
<evidence type="ECO:0000313" key="11">
    <source>
        <dbReference type="Proteomes" id="UP001288620"/>
    </source>
</evidence>
<dbReference type="InterPro" id="IPR003481">
    <property type="entry name" value="FliD_N"/>
</dbReference>
<dbReference type="PANTHER" id="PTHR30288:SF0">
    <property type="entry name" value="FLAGELLAR HOOK-ASSOCIATED PROTEIN 2"/>
    <property type="match status" value="1"/>
</dbReference>
<comment type="similarity">
    <text evidence="1 7">Belongs to the FliD family.</text>
</comment>
<dbReference type="EMBL" id="JAOBTT010000001">
    <property type="protein sequence ID" value="MDZ7277351.1"/>
    <property type="molecule type" value="Genomic_DNA"/>
</dbReference>
<feature type="domain" description="Flagellar hook-associated protein 2 C-terminal" evidence="9">
    <location>
        <begin position="203"/>
        <end position="420"/>
    </location>
</feature>
<dbReference type="InterPro" id="IPR010810">
    <property type="entry name" value="Flagellin_hook_IN_motif"/>
</dbReference>
<comment type="function">
    <text evidence="7">Required for morphogenesis and for the elongation of the flagellar filament by facilitating polymerization of the flagellin monomers at the tip of growing filament. Forms a capping structure, which prevents flagellin subunits (transported through the central channel of the flagellum) from leaking out without polymerization at the distal end.</text>
</comment>
<dbReference type="Pfam" id="PF07196">
    <property type="entry name" value="Flagellin_IN"/>
    <property type="match status" value="1"/>
</dbReference>
<comment type="subunit">
    <text evidence="2 7">Homopentamer.</text>
</comment>